<sequence>MVRPGTKRPATFMMDEPPDDDETPGPPTTSMTTPSKLARLSA</sequence>
<reference evidence="2" key="1">
    <citation type="submission" date="2021-06" db="EMBL/GenBank/DDBJ databases">
        <authorList>
            <person name="Hodson N. C."/>
            <person name="Mongue J. A."/>
            <person name="Jaron S. K."/>
        </authorList>
    </citation>
    <scope>NUCLEOTIDE SEQUENCE</scope>
</reference>
<keyword evidence="3" id="KW-1185">Reference proteome</keyword>
<organism evidence="2 3">
    <name type="scientific">Allacma fusca</name>
    <dbReference type="NCBI Taxonomy" id="39272"/>
    <lineage>
        <taxon>Eukaryota</taxon>
        <taxon>Metazoa</taxon>
        <taxon>Ecdysozoa</taxon>
        <taxon>Arthropoda</taxon>
        <taxon>Hexapoda</taxon>
        <taxon>Collembola</taxon>
        <taxon>Symphypleona</taxon>
        <taxon>Sminthuridae</taxon>
        <taxon>Allacma</taxon>
    </lineage>
</organism>
<evidence type="ECO:0000313" key="2">
    <source>
        <dbReference type="EMBL" id="CAG7734835.1"/>
    </source>
</evidence>
<comment type="caution">
    <text evidence="2">The sequence shown here is derived from an EMBL/GenBank/DDBJ whole genome shotgun (WGS) entry which is preliminary data.</text>
</comment>
<protein>
    <submittedName>
        <fullName evidence="2">Uncharacterized protein</fullName>
    </submittedName>
</protein>
<accession>A0A8J2K8P3</accession>
<proteinExistence type="predicted"/>
<dbReference type="EMBL" id="CAJVCH010277387">
    <property type="protein sequence ID" value="CAG7734835.1"/>
    <property type="molecule type" value="Genomic_DNA"/>
</dbReference>
<name>A0A8J2K8P3_9HEXA</name>
<evidence type="ECO:0000313" key="3">
    <source>
        <dbReference type="Proteomes" id="UP000708208"/>
    </source>
</evidence>
<feature type="non-terminal residue" evidence="2">
    <location>
        <position position="42"/>
    </location>
</feature>
<dbReference type="Proteomes" id="UP000708208">
    <property type="component" value="Unassembled WGS sequence"/>
</dbReference>
<dbReference type="AlphaFoldDB" id="A0A8J2K8P3"/>
<gene>
    <name evidence="2" type="ORF">AFUS01_LOCUS23201</name>
</gene>
<feature type="region of interest" description="Disordered" evidence="1">
    <location>
        <begin position="1"/>
        <end position="42"/>
    </location>
</feature>
<evidence type="ECO:0000256" key="1">
    <source>
        <dbReference type="SAM" id="MobiDB-lite"/>
    </source>
</evidence>